<dbReference type="Gene3D" id="2.60.40.10">
    <property type="entry name" value="Immunoglobulins"/>
    <property type="match status" value="1"/>
</dbReference>
<dbReference type="PANTHER" id="PTHR12533:SF7">
    <property type="entry name" value="NFAT NUCLEAR FACTOR, ISOFORM B"/>
    <property type="match status" value="1"/>
</dbReference>
<dbReference type="InterPro" id="IPR013783">
    <property type="entry name" value="Ig-like_fold"/>
</dbReference>
<feature type="domain" description="Rel homology dimerisation" evidence="1">
    <location>
        <begin position="15"/>
        <end position="58"/>
    </location>
</feature>
<reference evidence="2" key="1">
    <citation type="submission" date="2020-11" db="EMBL/GenBank/DDBJ databases">
        <authorList>
            <person name="Tran Van P."/>
        </authorList>
    </citation>
    <scope>NUCLEOTIDE SEQUENCE</scope>
</reference>
<dbReference type="GO" id="GO:0005667">
    <property type="term" value="C:transcription regulator complex"/>
    <property type="evidence" value="ECO:0007669"/>
    <property type="project" value="TreeGrafter"/>
</dbReference>
<organism evidence="2">
    <name type="scientific">Timema monikensis</name>
    <dbReference type="NCBI Taxonomy" id="170555"/>
    <lineage>
        <taxon>Eukaryota</taxon>
        <taxon>Metazoa</taxon>
        <taxon>Ecdysozoa</taxon>
        <taxon>Arthropoda</taxon>
        <taxon>Hexapoda</taxon>
        <taxon>Insecta</taxon>
        <taxon>Pterygota</taxon>
        <taxon>Neoptera</taxon>
        <taxon>Polyneoptera</taxon>
        <taxon>Phasmatodea</taxon>
        <taxon>Timematodea</taxon>
        <taxon>Timematoidea</taxon>
        <taxon>Timematidae</taxon>
        <taxon>Timema</taxon>
    </lineage>
</organism>
<dbReference type="PANTHER" id="PTHR12533">
    <property type="entry name" value="NFAT"/>
    <property type="match status" value="1"/>
</dbReference>
<dbReference type="InterPro" id="IPR008366">
    <property type="entry name" value="NFAT"/>
</dbReference>
<dbReference type="Pfam" id="PF16179">
    <property type="entry name" value="RHD_dimer"/>
    <property type="match status" value="1"/>
</dbReference>
<dbReference type="SUPFAM" id="SSF81296">
    <property type="entry name" value="E set domains"/>
    <property type="match status" value="1"/>
</dbReference>
<sequence length="91" mass="10041">MLVMLSSTAEDGEIEQTHLVCVVPPYRHHNITEAVSVRLMVVSSGKMSEAHTFTYTPITTQQQPAEFQGKAVWSRSVLSGGRQQVRPGCAR</sequence>
<name>A0A7R9EFH7_9NEOP</name>
<dbReference type="InterPro" id="IPR032397">
    <property type="entry name" value="RHD_dimer"/>
</dbReference>
<accession>A0A7R9EFH7</accession>
<evidence type="ECO:0000259" key="1">
    <source>
        <dbReference type="Pfam" id="PF16179"/>
    </source>
</evidence>
<gene>
    <name evidence="2" type="ORF">TMSB3V08_LOCUS9730</name>
</gene>
<proteinExistence type="predicted"/>
<protein>
    <recommendedName>
        <fullName evidence="1">Rel homology dimerisation domain-containing protein</fullName>
    </recommendedName>
</protein>
<dbReference type="EMBL" id="OB796093">
    <property type="protein sequence ID" value="CAD7433039.1"/>
    <property type="molecule type" value="Genomic_DNA"/>
</dbReference>
<dbReference type="GO" id="GO:0000978">
    <property type="term" value="F:RNA polymerase II cis-regulatory region sequence-specific DNA binding"/>
    <property type="evidence" value="ECO:0007669"/>
    <property type="project" value="TreeGrafter"/>
</dbReference>
<dbReference type="InterPro" id="IPR014756">
    <property type="entry name" value="Ig_E-set"/>
</dbReference>
<dbReference type="AlphaFoldDB" id="A0A7R9EFH7"/>
<evidence type="ECO:0000313" key="2">
    <source>
        <dbReference type="EMBL" id="CAD7433039.1"/>
    </source>
</evidence>
<dbReference type="GO" id="GO:0000981">
    <property type="term" value="F:DNA-binding transcription factor activity, RNA polymerase II-specific"/>
    <property type="evidence" value="ECO:0007669"/>
    <property type="project" value="TreeGrafter"/>
</dbReference>